<protein>
    <recommendedName>
        <fullName evidence="6">Acetate kinase</fullName>
    </recommendedName>
</protein>
<evidence type="ECO:0000256" key="2">
    <source>
        <dbReference type="SAM" id="MobiDB-lite"/>
    </source>
</evidence>
<feature type="coiled-coil region" evidence="1">
    <location>
        <begin position="50"/>
        <end position="87"/>
    </location>
</feature>
<feature type="signal peptide" evidence="3">
    <location>
        <begin position="1"/>
        <end position="34"/>
    </location>
</feature>
<gene>
    <name evidence="4" type="ORF">PTE30175_00423</name>
</gene>
<keyword evidence="1" id="KW-0175">Coiled coil</keyword>
<evidence type="ECO:0000313" key="5">
    <source>
        <dbReference type="Proteomes" id="UP000414233"/>
    </source>
</evidence>
<reference evidence="4 5" key="1">
    <citation type="submission" date="2019-08" db="EMBL/GenBank/DDBJ databases">
        <authorList>
            <person name="Peeters C."/>
        </authorList>
    </citation>
    <scope>NUCLEOTIDE SEQUENCE [LARGE SCALE GENOMIC DNA]</scope>
    <source>
        <strain evidence="4 5">LMG 30175</strain>
    </source>
</reference>
<feature type="compositionally biased region" description="Polar residues" evidence="2">
    <location>
        <begin position="112"/>
        <end position="121"/>
    </location>
</feature>
<evidence type="ECO:0000256" key="3">
    <source>
        <dbReference type="SAM" id="SignalP"/>
    </source>
</evidence>
<organism evidence="4 5">
    <name type="scientific">Pandoraea terrae</name>
    <dbReference type="NCBI Taxonomy" id="1537710"/>
    <lineage>
        <taxon>Bacteria</taxon>
        <taxon>Pseudomonadati</taxon>
        <taxon>Pseudomonadota</taxon>
        <taxon>Betaproteobacteria</taxon>
        <taxon>Burkholderiales</taxon>
        <taxon>Burkholderiaceae</taxon>
        <taxon>Pandoraea</taxon>
    </lineage>
</organism>
<keyword evidence="5" id="KW-1185">Reference proteome</keyword>
<dbReference type="OrthoDB" id="5297564at2"/>
<name>A0A5E4RYX4_9BURK</name>
<evidence type="ECO:0008006" key="6">
    <source>
        <dbReference type="Google" id="ProtNLM"/>
    </source>
</evidence>
<feature type="chain" id="PRO_5023147953" description="Acetate kinase" evidence="3">
    <location>
        <begin position="35"/>
        <end position="471"/>
    </location>
</feature>
<dbReference type="EMBL" id="CABPRZ010000002">
    <property type="protein sequence ID" value="VVD68041.1"/>
    <property type="molecule type" value="Genomic_DNA"/>
</dbReference>
<dbReference type="AlphaFoldDB" id="A0A5E4RYX4"/>
<evidence type="ECO:0000313" key="4">
    <source>
        <dbReference type="EMBL" id="VVD68041.1"/>
    </source>
</evidence>
<evidence type="ECO:0000256" key="1">
    <source>
        <dbReference type="SAM" id="Coils"/>
    </source>
</evidence>
<keyword evidence="3" id="KW-0732">Signal</keyword>
<feature type="region of interest" description="Disordered" evidence="2">
    <location>
        <begin position="95"/>
        <end position="154"/>
    </location>
</feature>
<dbReference type="RefSeq" id="WP_150695414.1">
    <property type="nucleotide sequence ID" value="NZ_CABPRZ010000002.1"/>
</dbReference>
<proteinExistence type="predicted"/>
<feature type="compositionally biased region" description="Low complexity" evidence="2">
    <location>
        <begin position="122"/>
        <end position="136"/>
    </location>
</feature>
<accession>A0A5E4RYX4</accession>
<sequence length="471" mass="50965">MMFRAMRRVRTVGWTLAVSIGFAGGMCAAMPATAQEAGAQVGADSEAGSAEQLKALRAEVNDRLRRLDAMQRDMAKEEAEFRVLRNKLNRELLSTQRGGADPNAPGGAWADVSSNPMLTQQNNPGEANGPGAGNAATGDQQPAPVGRAPERETRPPEVAQIFEQPGVLTPKGTFILEPSFQFGYSSSNRVALVGYTIIPALLIGLIDVREVKTTTYTETMTVRYGITNRMEVEFRIPYVFSSGQTVSREVLQGTAVDNTFDTRGHGLGDIEMTGRYQINDGSGGWPYFVGWLRFKSRTGKDPFEVVTDCVTRCVSNTTGTGLPLQLPTGSGFYALQPGFTWLFPSDPAVFFGNFSYLHNFQRTNVSRTVLAGGQEFLGTIQPGDIFGFNIGMGLALNDRASFSIGYDQSIVGATKQNGQTIPGSVRTVLGSLIVGYSYRINKRSTLNVTIGAGLTRDTPDLSLTFRLPISF</sequence>
<dbReference type="Proteomes" id="UP000414233">
    <property type="component" value="Unassembled WGS sequence"/>
</dbReference>